<name>A0A6N6N213_9BACT</name>
<dbReference type="SUPFAM" id="SSF159501">
    <property type="entry name" value="EreA/ChaN-like"/>
    <property type="match status" value="1"/>
</dbReference>
<dbReference type="Pfam" id="PF04187">
    <property type="entry name" value="Cofac_haem_bdg"/>
    <property type="match status" value="1"/>
</dbReference>
<sequence length="426" mass="47489">MHMIRPRRFRLTATLFLVAALVASFGCAPRVRVAPPEPMDVTFLPDPGDFVSGSGEPMTLEQVADAARRADYILVGEGHRNPLDHAVQQRLAAALAAQENPLAVGLEMIAVDKQPVLDDFAQGIVPVDDLEQELEWKDRWGYSFSLFRGLFELAQKHSLPVGALNVPPSVARAIGRNGLESLDEDQQDTLPGRIVRPCDAQLDFLREVMGMHEGRDMDNATQWERFVTVQSVWDSKMAEETVALRTRFNWPVLVIAGDGHVENGWGIERRILLLDPDATVFSIGPWRGGHFDPHRADVFFYSPDQYRSRMGAVFMVLERGIVVKSVERDSRADKAGLRPGDVLEEANGVVLESLRDIHKAGFRAHEDREPFVFVVRRHGQRLAVDMGLLFTKRTKPQDASAKDGQTPESKPEPQPGEDTGVDGHVR</sequence>
<feature type="domain" description="PDZ" evidence="3">
    <location>
        <begin position="308"/>
        <end position="379"/>
    </location>
</feature>
<reference evidence="4 5" key="1">
    <citation type="journal article" date="2017" name="Int. J. Syst. Evol. Microbiol.">
        <title>Desulfovibrio senegalensis sp. nov., a mesophilic sulfate reducer isolated from marine sediment.</title>
        <authorList>
            <person name="Thioye A."/>
            <person name="Gam Z.B.A."/>
            <person name="Mbengue M."/>
            <person name="Cayol J.L."/>
            <person name="Joseph-Bartoli M."/>
            <person name="Toure-Kane C."/>
            <person name="Labat M."/>
        </authorList>
    </citation>
    <scope>NUCLEOTIDE SEQUENCE [LARGE SCALE GENOMIC DNA]</scope>
    <source>
        <strain evidence="4 5">DSM 101509</strain>
    </source>
</reference>
<dbReference type="CDD" id="cd14727">
    <property type="entry name" value="ChanN-like"/>
    <property type="match status" value="1"/>
</dbReference>
<feature type="signal peptide" evidence="2">
    <location>
        <begin position="1"/>
        <end position="28"/>
    </location>
</feature>
<dbReference type="Pfam" id="PF13180">
    <property type="entry name" value="PDZ_2"/>
    <property type="match status" value="1"/>
</dbReference>
<dbReference type="SMART" id="SM00228">
    <property type="entry name" value="PDZ"/>
    <property type="match status" value="1"/>
</dbReference>
<evidence type="ECO:0000313" key="5">
    <source>
        <dbReference type="Proteomes" id="UP000438699"/>
    </source>
</evidence>
<dbReference type="Gene3D" id="3.40.50.11550">
    <property type="match status" value="1"/>
</dbReference>
<accession>A0A6N6N213</accession>
<protein>
    <submittedName>
        <fullName evidence="4">PDZ domain-containing protein</fullName>
    </submittedName>
</protein>
<evidence type="ECO:0000259" key="3">
    <source>
        <dbReference type="SMART" id="SM00228"/>
    </source>
</evidence>
<organism evidence="4 5">
    <name type="scientific">Pseudodesulfovibrio senegalensis</name>
    <dbReference type="NCBI Taxonomy" id="1721087"/>
    <lineage>
        <taxon>Bacteria</taxon>
        <taxon>Pseudomonadati</taxon>
        <taxon>Thermodesulfobacteriota</taxon>
        <taxon>Desulfovibrionia</taxon>
        <taxon>Desulfovibrionales</taxon>
        <taxon>Desulfovibrionaceae</taxon>
    </lineage>
</organism>
<comment type="caution">
    <text evidence="4">The sequence shown here is derived from an EMBL/GenBank/DDBJ whole genome shotgun (WGS) entry which is preliminary data.</text>
</comment>
<dbReference type="InterPro" id="IPR036034">
    <property type="entry name" value="PDZ_sf"/>
</dbReference>
<evidence type="ECO:0000313" key="4">
    <source>
        <dbReference type="EMBL" id="KAB1441607.1"/>
    </source>
</evidence>
<dbReference type="SUPFAM" id="SSF50156">
    <property type="entry name" value="PDZ domain-like"/>
    <property type="match status" value="1"/>
</dbReference>
<feature type="chain" id="PRO_5027015359" evidence="2">
    <location>
        <begin position="29"/>
        <end position="426"/>
    </location>
</feature>
<keyword evidence="2" id="KW-0732">Signal</keyword>
<dbReference type="InterPro" id="IPR001478">
    <property type="entry name" value="PDZ"/>
</dbReference>
<dbReference type="EMBL" id="WAIE01000003">
    <property type="protein sequence ID" value="KAB1441607.1"/>
    <property type="molecule type" value="Genomic_DNA"/>
</dbReference>
<evidence type="ECO:0000256" key="2">
    <source>
        <dbReference type="SAM" id="SignalP"/>
    </source>
</evidence>
<gene>
    <name evidence="4" type="ORF">F8A88_08370</name>
</gene>
<feature type="region of interest" description="Disordered" evidence="1">
    <location>
        <begin position="393"/>
        <end position="426"/>
    </location>
</feature>
<proteinExistence type="predicted"/>
<dbReference type="InterPro" id="IPR007314">
    <property type="entry name" value="Cofac_haem-bd_dom"/>
</dbReference>
<dbReference type="PROSITE" id="PS51257">
    <property type="entry name" value="PROKAR_LIPOPROTEIN"/>
    <property type="match status" value="1"/>
</dbReference>
<dbReference type="RefSeq" id="WP_151150700.1">
    <property type="nucleotide sequence ID" value="NZ_WAIE01000003.1"/>
</dbReference>
<evidence type="ECO:0000256" key="1">
    <source>
        <dbReference type="SAM" id="MobiDB-lite"/>
    </source>
</evidence>
<keyword evidence="5" id="KW-1185">Reference proteome</keyword>
<dbReference type="Gene3D" id="2.30.42.10">
    <property type="match status" value="1"/>
</dbReference>
<dbReference type="Proteomes" id="UP000438699">
    <property type="component" value="Unassembled WGS sequence"/>
</dbReference>
<dbReference type="AlphaFoldDB" id="A0A6N6N213"/>
<dbReference type="OrthoDB" id="9795827at2"/>